<evidence type="ECO:0000256" key="6">
    <source>
        <dbReference type="ARBA" id="ARBA00023180"/>
    </source>
</evidence>
<dbReference type="GO" id="GO:0071555">
    <property type="term" value="P:cell wall organization"/>
    <property type="evidence" value="ECO:0007669"/>
    <property type="project" value="UniProtKB-KW"/>
</dbReference>
<evidence type="ECO:0000256" key="3">
    <source>
        <dbReference type="ARBA" id="ARBA00022525"/>
    </source>
</evidence>
<dbReference type="Gene3D" id="2.160.20.10">
    <property type="entry name" value="Single-stranded right-handed beta-helix, Pectin lyase-like"/>
    <property type="match status" value="1"/>
</dbReference>
<keyword evidence="11" id="KW-1185">Reference proteome</keyword>
<dbReference type="InterPro" id="IPR012334">
    <property type="entry name" value="Pectin_lyas_fold"/>
</dbReference>
<dbReference type="InterPro" id="IPR011050">
    <property type="entry name" value="Pectin_lyase_fold/virulence"/>
</dbReference>
<evidence type="ECO:0000313" key="10">
    <source>
        <dbReference type="EMBL" id="KAF2009136.1"/>
    </source>
</evidence>
<keyword evidence="8" id="KW-0961">Cell wall biogenesis/degradation</keyword>
<evidence type="ECO:0000256" key="7">
    <source>
        <dbReference type="ARBA" id="ARBA00023295"/>
    </source>
</evidence>
<keyword evidence="6" id="KW-0325">Glycoprotein</keyword>
<dbReference type="SUPFAM" id="SSF51126">
    <property type="entry name" value="Pectin lyase-like"/>
    <property type="match status" value="1"/>
</dbReference>
<evidence type="ECO:0000256" key="4">
    <source>
        <dbReference type="ARBA" id="ARBA00022729"/>
    </source>
</evidence>
<sequence length="224" mass="23272">NTDGADTIRSSHIKFDNWEVYNGDDSISLKANSTNIAITNSVFHNGLGIALGSIGQYNQQFETIEGLNVENIQFDNTLHAAYVKTWTDDQNGYPPNGGGGGLGFTKDIKFKNLTATGLRGAAIAISQCTRFKGAPGQGNCTNSQFEVAGISVDGLKGSTKSSRVASLQCSAVAPCSVQIQNVGLALANGTIARDYLCGNVGNAQGFECTGKACEGGSATGECKS</sequence>
<keyword evidence="4" id="KW-0732">Signal</keyword>
<dbReference type="PANTHER" id="PTHR31736">
    <property type="match status" value="1"/>
</dbReference>
<dbReference type="EMBL" id="ML978079">
    <property type="protein sequence ID" value="KAF2009136.1"/>
    <property type="molecule type" value="Genomic_DNA"/>
</dbReference>
<evidence type="ECO:0000256" key="8">
    <source>
        <dbReference type="ARBA" id="ARBA00023316"/>
    </source>
</evidence>
<reference evidence="10" key="1">
    <citation type="journal article" date="2020" name="Stud. Mycol.">
        <title>101 Dothideomycetes genomes: a test case for predicting lifestyles and emergence of pathogens.</title>
        <authorList>
            <person name="Haridas S."/>
            <person name="Albert R."/>
            <person name="Binder M."/>
            <person name="Bloem J."/>
            <person name="Labutti K."/>
            <person name="Salamov A."/>
            <person name="Andreopoulos B."/>
            <person name="Baker S."/>
            <person name="Barry K."/>
            <person name="Bills G."/>
            <person name="Bluhm B."/>
            <person name="Cannon C."/>
            <person name="Castanera R."/>
            <person name="Culley D."/>
            <person name="Daum C."/>
            <person name="Ezra D."/>
            <person name="Gonzalez J."/>
            <person name="Henrissat B."/>
            <person name="Kuo A."/>
            <person name="Liang C."/>
            <person name="Lipzen A."/>
            <person name="Lutzoni F."/>
            <person name="Magnuson J."/>
            <person name="Mondo S."/>
            <person name="Nolan M."/>
            <person name="Ohm R."/>
            <person name="Pangilinan J."/>
            <person name="Park H.-J."/>
            <person name="Ramirez L."/>
            <person name="Alfaro M."/>
            <person name="Sun H."/>
            <person name="Tritt A."/>
            <person name="Yoshinaga Y."/>
            <person name="Zwiers L.-H."/>
            <person name="Turgeon B."/>
            <person name="Goodwin S."/>
            <person name="Spatafora J."/>
            <person name="Crous P."/>
            <person name="Grigoriev I."/>
        </authorList>
    </citation>
    <scope>NUCLEOTIDE SEQUENCE</scope>
    <source>
        <strain evidence="10">CBS 175.79</strain>
    </source>
</reference>
<evidence type="ECO:0000256" key="9">
    <source>
        <dbReference type="RuleBase" id="RU361169"/>
    </source>
</evidence>
<keyword evidence="5 9" id="KW-0378">Hydrolase</keyword>
<gene>
    <name evidence="10" type="ORF">BU24DRAFT_473999</name>
</gene>
<accession>A0A6A5X896</accession>
<organism evidence="10 11">
    <name type="scientific">Aaosphaeria arxii CBS 175.79</name>
    <dbReference type="NCBI Taxonomy" id="1450172"/>
    <lineage>
        <taxon>Eukaryota</taxon>
        <taxon>Fungi</taxon>
        <taxon>Dikarya</taxon>
        <taxon>Ascomycota</taxon>
        <taxon>Pezizomycotina</taxon>
        <taxon>Dothideomycetes</taxon>
        <taxon>Pleosporomycetidae</taxon>
        <taxon>Pleosporales</taxon>
        <taxon>Pleosporales incertae sedis</taxon>
        <taxon>Aaosphaeria</taxon>
    </lineage>
</organism>
<proteinExistence type="inferred from homology"/>
<keyword evidence="7 9" id="KW-0326">Glycosidase</keyword>
<comment type="similarity">
    <text evidence="2 9">Belongs to the glycosyl hydrolase 28 family.</text>
</comment>
<dbReference type="OrthoDB" id="187139at2759"/>
<protein>
    <submittedName>
        <fullName evidence="10">Glycoside hydrolase family 28 protein</fullName>
    </submittedName>
</protein>
<feature type="non-terminal residue" evidence="10">
    <location>
        <position position="1"/>
    </location>
</feature>
<dbReference type="GO" id="GO:0005975">
    <property type="term" value="P:carbohydrate metabolic process"/>
    <property type="evidence" value="ECO:0007669"/>
    <property type="project" value="InterPro"/>
</dbReference>
<dbReference type="GO" id="GO:0004650">
    <property type="term" value="F:polygalacturonase activity"/>
    <property type="evidence" value="ECO:0007669"/>
    <property type="project" value="InterPro"/>
</dbReference>
<keyword evidence="3" id="KW-0964">Secreted</keyword>
<dbReference type="InterPro" id="IPR000743">
    <property type="entry name" value="Glyco_hydro_28"/>
</dbReference>
<dbReference type="AlphaFoldDB" id="A0A6A5X896"/>
<evidence type="ECO:0000256" key="1">
    <source>
        <dbReference type="ARBA" id="ARBA00004613"/>
    </source>
</evidence>
<evidence type="ECO:0000256" key="5">
    <source>
        <dbReference type="ARBA" id="ARBA00022801"/>
    </source>
</evidence>
<name>A0A6A5X896_9PLEO</name>
<dbReference type="Proteomes" id="UP000799778">
    <property type="component" value="Unassembled WGS sequence"/>
</dbReference>
<dbReference type="Pfam" id="PF00295">
    <property type="entry name" value="Glyco_hydro_28"/>
    <property type="match status" value="1"/>
</dbReference>
<dbReference type="GO" id="GO:0005576">
    <property type="term" value="C:extracellular region"/>
    <property type="evidence" value="ECO:0007669"/>
    <property type="project" value="UniProtKB-SubCell"/>
</dbReference>
<dbReference type="RefSeq" id="XP_033377475.1">
    <property type="nucleotide sequence ID" value="XM_033532824.1"/>
</dbReference>
<comment type="subcellular location">
    <subcellularLocation>
        <location evidence="1">Secreted</location>
    </subcellularLocation>
</comment>
<evidence type="ECO:0000256" key="2">
    <source>
        <dbReference type="ARBA" id="ARBA00008834"/>
    </source>
</evidence>
<evidence type="ECO:0000313" key="11">
    <source>
        <dbReference type="Proteomes" id="UP000799778"/>
    </source>
</evidence>
<dbReference type="GeneID" id="54290221"/>
<dbReference type="PANTHER" id="PTHR31736:SF8">
    <property type="entry name" value="PUTATIVE (AFU_ORTHOLOGUE AFUA_7G06410)-RELATED"/>
    <property type="match status" value="1"/>
</dbReference>